<evidence type="ECO:0000313" key="2">
    <source>
        <dbReference type="Proteomes" id="UP001234178"/>
    </source>
</evidence>
<comment type="caution">
    <text evidence="1">The sequence shown here is derived from an EMBL/GenBank/DDBJ whole genome shotgun (WGS) entry which is preliminary data.</text>
</comment>
<evidence type="ECO:0000313" key="1">
    <source>
        <dbReference type="EMBL" id="KAK4030713.1"/>
    </source>
</evidence>
<organism evidence="1 2">
    <name type="scientific">Daphnia magna</name>
    <dbReference type="NCBI Taxonomy" id="35525"/>
    <lineage>
        <taxon>Eukaryota</taxon>
        <taxon>Metazoa</taxon>
        <taxon>Ecdysozoa</taxon>
        <taxon>Arthropoda</taxon>
        <taxon>Crustacea</taxon>
        <taxon>Branchiopoda</taxon>
        <taxon>Diplostraca</taxon>
        <taxon>Cladocera</taxon>
        <taxon>Anomopoda</taxon>
        <taxon>Daphniidae</taxon>
        <taxon>Daphnia</taxon>
    </lineage>
</organism>
<accession>A0ABR0B004</accession>
<gene>
    <name evidence="1" type="ORF">OUZ56_024052</name>
</gene>
<keyword evidence="2" id="KW-1185">Reference proteome</keyword>
<reference evidence="1 2" key="1">
    <citation type="journal article" date="2023" name="Nucleic Acids Res.">
        <title>The hologenome of Daphnia magna reveals possible DNA methylation and microbiome-mediated evolution of the host genome.</title>
        <authorList>
            <person name="Chaturvedi A."/>
            <person name="Li X."/>
            <person name="Dhandapani V."/>
            <person name="Marshall H."/>
            <person name="Kissane S."/>
            <person name="Cuenca-Cambronero M."/>
            <person name="Asole G."/>
            <person name="Calvet F."/>
            <person name="Ruiz-Romero M."/>
            <person name="Marangio P."/>
            <person name="Guigo R."/>
            <person name="Rago D."/>
            <person name="Mirbahai L."/>
            <person name="Eastwood N."/>
            <person name="Colbourne J.K."/>
            <person name="Zhou J."/>
            <person name="Mallon E."/>
            <person name="Orsini L."/>
        </authorList>
    </citation>
    <scope>NUCLEOTIDE SEQUENCE [LARGE SCALE GENOMIC DNA]</scope>
    <source>
        <strain evidence="1">LRV0_1</strain>
    </source>
</reference>
<dbReference type="EMBL" id="JAOYFB010000039">
    <property type="protein sequence ID" value="KAK4030713.1"/>
    <property type="molecule type" value="Genomic_DNA"/>
</dbReference>
<protein>
    <submittedName>
        <fullName evidence="1">Uncharacterized protein</fullName>
    </submittedName>
</protein>
<sequence length="97" mass="11232">MVNTNKERHRVFNKRYAVNTNKNFNRVIKNEASYRGQDGQQPFLDFKMTAILGDVYEEYLTALFNLVNWNVKLVFQPLKSAASEFCSSHMESPVPSP</sequence>
<proteinExistence type="predicted"/>
<dbReference type="Proteomes" id="UP001234178">
    <property type="component" value="Unassembled WGS sequence"/>
</dbReference>
<name>A0ABR0B004_9CRUS</name>